<dbReference type="SUPFAM" id="SSF57884">
    <property type="entry name" value="Ada DNA repair protein, N-terminal domain (N-Ada 10)"/>
    <property type="match status" value="1"/>
</dbReference>
<sequence>MRLYKRGEIQLAGNLRLKIYGKLTTCRSGKRMNVSNRVFFQSEEEAIEDGFRPCAHCMNKQYKVWKKRQPTR</sequence>
<dbReference type="Pfam" id="PF02805">
    <property type="entry name" value="Ada_Zn_binding"/>
    <property type="match status" value="1"/>
</dbReference>
<dbReference type="Proteomes" id="UP001172083">
    <property type="component" value="Unassembled WGS sequence"/>
</dbReference>
<accession>A0ABT8LAK1</accession>
<protein>
    <submittedName>
        <fullName evidence="3">Ada metal-binding domain-containing protein</fullName>
    </submittedName>
</protein>
<dbReference type="InterPro" id="IPR004026">
    <property type="entry name" value="Ada_DNA_repair_Zn-bd"/>
</dbReference>
<evidence type="ECO:0000313" key="3">
    <source>
        <dbReference type="EMBL" id="MDN5214785.1"/>
    </source>
</evidence>
<keyword evidence="4" id="KW-1185">Reference proteome</keyword>
<reference evidence="3" key="1">
    <citation type="submission" date="2023-06" db="EMBL/GenBank/DDBJ databases">
        <title>Genomic of Agaribacillus aureum.</title>
        <authorList>
            <person name="Wang G."/>
        </authorList>
    </citation>
    <scope>NUCLEOTIDE SEQUENCE</scope>
    <source>
        <strain evidence="3">BMA12</strain>
    </source>
</reference>
<evidence type="ECO:0000313" key="4">
    <source>
        <dbReference type="Proteomes" id="UP001172083"/>
    </source>
</evidence>
<evidence type="ECO:0000259" key="2">
    <source>
        <dbReference type="Pfam" id="PF02805"/>
    </source>
</evidence>
<name>A0ABT8LAK1_9BACT</name>
<evidence type="ECO:0000256" key="1">
    <source>
        <dbReference type="ARBA" id="ARBA00023159"/>
    </source>
</evidence>
<organism evidence="3 4">
    <name type="scientific">Agaribacillus aureus</name>
    <dbReference type="NCBI Taxonomy" id="3051825"/>
    <lineage>
        <taxon>Bacteria</taxon>
        <taxon>Pseudomonadati</taxon>
        <taxon>Bacteroidota</taxon>
        <taxon>Cytophagia</taxon>
        <taxon>Cytophagales</taxon>
        <taxon>Splendidivirgaceae</taxon>
        <taxon>Agaribacillus</taxon>
    </lineage>
</organism>
<dbReference type="EMBL" id="JAUJEB010000005">
    <property type="protein sequence ID" value="MDN5214785.1"/>
    <property type="molecule type" value="Genomic_DNA"/>
</dbReference>
<comment type="caution">
    <text evidence="3">The sequence shown here is derived from an EMBL/GenBank/DDBJ whole genome shotgun (WGS) entry which is preliminary data.</text>
</comment>
<gene>
    <name evidence="3" type="ORF">QQ020_22085</name>
</gene>
<dbReference type="Gene3D" id="3.40.10.10">
    <property type="entry name" value="DNA Methylphosphotriester Repair Domain"/>
    <property type="match status" value="1"/>
</dbReference>
<proteinExistence type="predicted"/>
<feature type="domain" description="Ada DNA repair metal-binding" evidence="2">
    <location>
        <begin position="17"/>
        <end position="58"/>
    </location>
</feature>
<keyword evidence="1" id="KW-0010">Activator</keyword>
<dbReference type="InterPro" id="IPR035451">
    <property type="entry name" value="Ada-like_dom_sf"/>
</dbReference>